<comment type="caution">
    <text evidence="3">The sequence shown here is derived from an EMBL/GenBank/DDBJ whole genome shotgun (WGS) entry which is preliminary data.</text>
</comment>
<keyword evidence="2" id="KW-0472">Membrane</keyword>
<organism evidence="3 4">
    <name type="scientific">Bifiguratus adelaidae</name>
    <dbReference type="NCBI Taxonomy" id="1938954"/>
    <lineage>
        <taxon>Eukaryota</taxon>
        <taxon>Fungi</taxon>
        <taxon>Fungi incertae sedis</taxon>
        <taxon>Mucoromycota</taxon>
        <taxon>Mucoromycotina</taxon>
        <taxon>Endogonomycetes</taxon>
        <taxon>Endogonales</taxon>
        <taxon>Endogonales incertae sedis</taxon>
        <taxon>Bifiguratus</taxon>
    </lineage>
</organism>
<feature type="compositionally biased region" description="Polar residues" evidence="1">
    <location>
        <begin position="233"/>
        <end position="243"/>
    </location>
</feature>
<dbReference type="EMBL" id="MVBO01000035">
    <property type="protein sequence ID" value="OZJ04585.1"/>
    <property type="molecule type" value="Genomic_DNA"/>
</dbReference>
<dbReference type="AlphaFoldDB" id="A0A261Y1V0"/>
<keyword evidence="4" id="KW-1185">Reference proteome</keyword>
<sequence>MTAMEDQEQPLTQPTTRRPRFYRHRRFYYYCVHINILVVILVIAQNTVDGSSMDLSLDGNLSNTGVFSAVIDFPQDIAVYWNGSQLGTTNLSSSYVSIGISAQFGNPFYGLPYQLTLWSGVNGIPANPMWQNDPLFGPYIALFSQEFLNSTVPVSLNVGPTGATGASGLYVGLNVGHIPIPFPNSDTFAVSSSGMAFKVGLNIVNLLNGLTARNGTIINATVPLASNSSVSMPGISGTSVPATSVSATVPLPSSAPTSSSNQASSSSQSAPDTIGSSSSSSSTASGTSSSSSSSVTPSVSSAQPTAGTNNTAVSV</sequence>
<keyword evidence="2" id="KW-1133">Transmembrane helix</keyword>
<evidence type="ECO:0000256" key="1">
    <source>
        <dbReference type="SAM" id="MobiDB-lite"/>
    </source>
</evidence>
<accession>A0A261Y1V0</accession>
<gene>
    <name evidence="3" type="ORF">BZG36_02769</name>
</gene>
<feature type="compositionally biased region" description="Low complexity" evidence="1">
    <location>
        <begin position="244"/>
        <end position="302"/>
    </location>
</feature>
<protein>
    <submittedName>
        <fullName evidence="3">Uncharacterized protein</fullName>
    </submittedName>
</protein>
<keyword evidence="2" id="KW-0812">Transmembrane</keyword>
<reference evidence="3 4" key="1">
    <citation type="journal article" date="2017" name="Mycologia">
        <title>Bifiguratus adelaidae, gen. et sp. nov., a new member of Mucoromycotina in endophytic and soil-dwelling habitats.</title>
        <authorList>
            <person name="Torres-Cruz T.J."/>
            <person name="Billingsley Tobias T.L."/>
            <person name="Almatruk M."/>
            <person name="Hesse C."/>
            <person name="Kuske C.R."/>
            <person name="Desiro A."/>
            <person name="Benucci G.M."/>
            <person name="Bonito G."/>
            <person name="Stajich J.E."/>
            <person name="Dunlap C."/>
            <person name="Arnold A.E."/>
            <person name="Porras-Alfaro A."/>
        </authorList>
    </citation>
    <scope>NUCLEOTIDE SEQUENCE [LARGE SCALE GENOMIC DNA]</scope>
    <source>
        <strain evidence="3 4">AZ0501</strain>
    </source>
</reference>
<dbReference type="Proteomes" id="UP000242875">
    <property type="component" value="Unassembled WGS sequence"/>
</dbReference>
<evidence type="ECO:0000313" key="3">
    <source>
        <dbReference type="EMBL" id="OZJ04585.1"/>
    </source>
</evidence>
<evidence type="ECO:0000256" key="2">
    <source>
        <dbReference type="SAM" id="Phobius"/>
    </source>
</evidence>
<feature type="transmembrane region" description="Helical" evidence="2">
    <location>
        <begin position="27"/>
        <end position="44"/>
    </location>
</feature>
<feature type="region of interest" description="Disordered" evidence="1">
    <location>
        <begin position="233"/>
        <end position="315"/>
    </location>
</feature>
<feature type="compositionally biased region" description="Polar residues" evidence="1">
    <location>
        <begin position="303"/>
        <end position="315"/>
    </location>
</feature>
<dbReference type="OrthoDB" id="10039566at2759"/>
<proteinExistence type="predicted"/>
<evidence type="ECO:0000313" key="4">
    <source>
        <dbReference type="Proteomes" id="UP000242875"/>
    </source>
</evidence>
<name>A0A261Y1V0_9FUNG</name>